<evidence type="ECO:0000313" key="1">
    <source>
        <dbReference type="EMBL" id="OQO09761.1"/>
    </source>
</evidence>
<dbReference type="EMBL" id="NAJO01000010">
    <property type="protein sequence ID" value="OQO09761.1"/>
    <property type="molecule type" value="Genomic_DNA"/>
</dbReference>
<dbReference type="InParanoid" id="A0A1V8TES2"/>
<dbReference type="InterPro" id="IPR053204">
    <property type="entry name" value="Oxopyrrolidines_Biosynth-assoc"/>
</dbReference>
<dbReference type="PANTHER" id="PTHR38797">
    <property type="entry name" value="NUCLEAR PORE COMPLEX PROTEIN NUP85-RELATED"/>
    <property type="match status" value="1"/>
</dbReference>
<sequence length="248" mass="27919">MAISVPNAELKASEEYRTLREGLLSTVQYESSFRDSLCNLVEKSYSKSQNADNVEAVLWKLWQSVTSLAVESTSDSERQRLVDLILELQKRPDLEESGKVCKVWDAVVWRDLPVLGAQMREAWNETADDSSPKESQIQWLNLNAFTATLVASAHAKSDQPDLSIFGLWTIRTALEESTDKPDGVSLVAAKLWFKHASSAVHDFSEKSKVFDGKVAKPGFSYSKESWRGFSPERWDVWQQRLGELGTAD</sequence>
<evidence type="ECO:0000313" key="2">
    <source>
        <dbReference type="Proteomes" id="UP000192596"/>
    </source>
</evidence>
<dbReference type="Pfam" id="PF12311">
    <property type="entry name" value="DUF3632"/>
    <property type="match status" value="1"/>
</dbReference>
<dbReference type="OrthoDB" id="3350591at2759"/>
<organism evidence="1 2">
    <name type="scientific">Cryoendolithus antarcticus</name>
    <dbReference type="NCBI Taxonomy" id="1507870"/>
    <lineage>
        <taxon>Eukaryota</taxon>
        <taxon>Fungi</taxon>
        <taxon>Dikarya</taxon>
        <taxon>Ascomycota</taxon>
        <taxon>Pezizomycotina</taxon>
        <taxon>Dothideomycetes</taxon>
        <taxon>Dothideomycetidae</taxon>
        <taxon>Cladosporiales</taxon>
        <taxon>Cladosporiaceae</taxon>
        <taxon>Cryoendolithus</taxon>
    </lineage>
</organism>
<gene>
    <name evidence="1" type="ORF">B0A48_05164</name>
</gene>
<accession>A0A1V8TES2</accession>
<dbReference type="STRING" id="1507870.A0A1V8TES2"/>
<protein>
    <submittedName>
        <fullName evidence="1">Uncharacterized protein</fullName>
    </submittedName>
</protein>
<name>A0A1V8TES2_9PEZI</name>
<dbReference type="AlphaFoldDB" id="A0A1V8TES2"/>
<dbReference type="InterPro" id="IPR022085">
    <property type="entry name" value="OpdG"/>
</dbReference>
<comment type="caution">
    <text evidence="1">The sequence shown here is derived from an EMBL/GenBank/DDBJ whole genome shotgun (WGS) entry which is preliminary data.</text>
</comment>
<dbReference type="Proteomes" id="UP000192596">
    <property type="component" value="Unassembled WGS sequence"/>
</dbReference>
<reference evidence="2" key="1">
    <citation type="submission" date="2017-03" db="EMBL/GenBank/DDBJ databases">
        <title>Genomes of endolithic fungi from Antarctica.</title>
        <authorList>
            <person name="Coleine C."/>
            <person name="Masonjones S."/>
            <person name="Stajich J.E."/>
        </authorList>
    </citation>
    <scope>NUCLEOTIDE SEQUENCE [LARGE SCALE GENOMIC DNA]</scope>
    <source>
        <strain evidence="2">CCFEE 5527</strain>
    </source>
</reference>
<keyword evidence="2" id="KW-1185">Reference proteome</keyword>
<proteinExistence type="predicted"/>